<evidence type="ECO:0000313" key="2">
    <source>
        <dbReference type="EMBL" id="EMP38733.1"/>
    </source>
</evidence>
<protein>
    <submittedName>
        <fullName evidence="2">Uncharacterized protein</fullName>
    </submittedName>
</protein>
<accession>M7C2V1</accession>
<proteinExistence type="predicted"/>
<evidence type="ECO:0000256" key="1">
    <source>
        <dbReference type="SAM" id="MobiDB-lite"/>
    </source>
</evidence>
<evidence type="ECO:0000313" key="3">
    <source>
        <dbReference type="Proteomes" id="UP000031443"/>
    </source>
</evidence>
<organism evidence="2 3">
    <name type="scientific">Chelonia mydas</name>
    <name type="common">Green sea-turtle</name>
    <name type="synonym">Chelonia agassizi</name>
    <dbReference type="NCBI Taxonomy" id="8469"/>
    <lineage>
        <taxon>Eukaryota</taxon>
        <taxon>Metazoa</taxon>
        <taxon>Chordata</taxon>
        <taxon>Craniata</taxon>
        <taxon>Vertebrata</taxon>
        <taxon>Euteleostomi</taxon>
        <taxon>Archelosauria</taxon>
        <taxon>Testudinata</taxon>
        <taxon>Testudines</taxon>
        <taxon>Cryptodira</taxon>
        <taxon>Durocryptodira</taxon>
        <taxon>Americhelydia</taxon>
        <taxon>Chelonioidea</taxon>
        <taxon>Cheloniidae</taxon>
        <taxon>Chelonia</taxon>
    </lineage>
</organism>
<dbReference type="Proteomes" id="UP000031443">
    <property type="component" value="Unassembled WGS sequence"/>
</dbReference>
<feature type="compositionally biased region" description="Polar residues" evidence="1">
    <location>
        <begin position="20"/>
        <end position="30"/>
    </location>
</feature>
<feature type="compositionally biased region" description="Polar residues" evidence="1">
    <location>
        <begin position="1"/>
        <end position="10"/>
    </location>
</feature>
<keyword evidence="3" id="KW-1185">Reference proteome</keyword>
<gene>
    <name evidence="2" type="ORF">UY3_04052</name>
</gene>
<feature type="region of interest" description="Disordered" evidence="1">
    <location>
        <begin position="1"/>
        <end position="80"/>
    </location>
</feature>
<dbReference type="EMBL" id="KB518693">
    <property type="protein sequence ID" value="EMP38733.1"/>
    <property type="molecule type" value="Genomic_DNA"/>
</dbReference>
<dbReference type="AlphaFoldDB" id="M7C2V1"/>
<sequence length="228" mass="25047">MESRCPSSSHPMVRVMNAQKGRSQTYSASCLPTEEAQSPLLHPKSFIPNPTPEPSPPSRALTPLHSNPQPEPSENDSSIASAPDSIFAISLAQDFPKPLHFQYSGLHPHTDRIKANGSCGGGAFRRGERMETPCPSPPGAAAGHAGHFWEQYGARAGREPALALLRRQTGSGWPISRFGCRRHTCDYYFHKLTPADNNYEILDKELLAIKVAFETLSRRRQTPSPSVH</sequence>
<name>M7C2V1_CHEMY</name>
<reference evidence="3" key="1">
    <citation type="journal article" date="2013" name="Nat. Genet.">
        <title>The draft genomes of soft-shell turtle and green sea turtle yield insights into the development and evolution of the turtle-specific body plan.</title>
        <authorList>
            <person name="Wang Z."/>
            <person name="Pascual-Anaya J."/>
            <person name="Zadissa A."/>
            <person name="Li W."/>
            <person name="Niimura Y."/>
            <person name="Huang Z."/>
            <person name="Li C."/>
            <person name="White S."/>
            <person name="Xiong Z."/>
            <person name="Fang D."/>
            <person name="Wang B."/>
            <person name="Ming Y."/>
            <person name="Chen Y."/>
            <person name="Zheng Y."/>
            <person name="Kuraku S."/>
            <person name="Pignatelli M."/>
            <person name="Herrero J."/>
            <person name="Beal K."/>
            <person name="Nozawa M."/>
            <person name="Li Q."/>
            <person name="Wang J."/>
            <person name="Zhang H."/>
            <person name="Yu L."/>
            <person name="Shigenobu S."/>
            <person name="Wang J."/>
            <person name="Liu J."/>
            <person name="Flicek P."/>
            <person name="Searle S."/>
            <person name="Wang J."/>
            <person name="Kuratani S."/>
            <person name="Yin Y."/>
            <person name="Aken B."/>
            <person name="Zhang G."/>
            <person name="Irie N."/>
        </authorList>
    </citation>
    <scope>NUCLEOTIDE SEQUENCE [LARGE SCALE GENOMIC DNA]</scope>
</reference>